<organism evidence="2 3">
    <name type="scientific">Cellulomonas xylanilytica</name>
    <dbReference type="NCBI Taxonomy" id="233583"/>
    <lineage>
        <taxon>Bacteria</taxon>
        <taxon>Bacillati</taxon>
        <taxon>Actinomycetota</taxon>
        <taxon>Actinomycetes</taxon>
        <taxon>Micrococcales</taxon>
        <taxon>Cellulomonadaceae</taxon>
        <taxon>Cellulomonas</taxon>
    </lineage>
</organism>
<feature type="transmembrane region" description="Helical" evidence="1">
    <location>
        <begin position="7"/>
        <end position="28"/>
    </location>
</feature>
<proteinExistence type="predicted"/>
<feature type="transmembrane region" description="Helical" evidence="1">
    <location>
        <begin position="34"/>
        <end position="54"/>
    </location>
</feature>
<dbReference type="PROSITE" id="PS51257">
    <property type="entry name" value="PROKAR_LIPOPROTEIN"/>
    <property type="match status" value="1"/>
</dbReference>
<accession>A0A510V892</accession>
<keyword evidence="3" id="KW-1185">Reference proteome</keyword>
<sequence>MKEWLPPLAAVVGGTVGCIGGFLVAAAFSLDDLAFFAAMAGPALLLGFAAASMVKRRLTP</sequence>
<keyword evidence="1" id="KW-1133">Transmembrane helix</keyword>
<keyword evidence="1" id="KW-0812">Transmembrane</keyword>
<protein>
    <submittedName>
        <fullName evidence="2">Uncharacterized protein</fullName>
    </submittedName>
</protein>
<reference evidence="2 3" key="1">
    <citation type="submission" date="2019-07" db="EMBL/GenBank/DDBJ databases">
        <title>Whole genome shotgun sequence of Cellulomonas xylanilytica NBRC 101102.</title>
        <authorList>
            <person name="Hosoyama A."/>
            <person name="Uohara A."/>
            <person name="Ohji S."/>
            <person name="Ichikawa N."/>
        </authorList>
    </citation>
    <scope>NUCLEOTIDE SEQUENCE [LARGE SCALE GENOMIC DNA]</scope>
    <source>
        <strain evidence="2 3">NBRC 101102</strain>
    </source>
</reference>
<gene>
    <name evidence="2" type="ORF">CXY01_36020</name>
</gene>
<dbReference type="EMBL" id="BJUB01000013">
    <property type="protein sequence ID" value="GEK23082.1"/>
    <property type="molecule type" value="Genomic_DNA"/>
</dbReference>
<dbReference type="RefSeq" id="WP_146930272.1">
    <property type="nucleotide sequence ID" value="NZ_BJUB01000013.1"/>
</dbReference>
<dbReference type="Proteomes" id="UP000321118">
    <property type="component" value="Unassembled WGS sequence"/>
</dbReference>
<comment type="caution">
    <text evidence="2">The sequence shown here is derived from an EMBL/GenBank/DDBJ whole genome shotgun (WGS) entry which is preliminary data.</text>
</comment>
<evidence type="ECO:0000313" key="2">
    <source>
        <dbReference type="EMBL" id="GEK23082.1"/>
    </source>
</evidence>
<dbReference type="AlphaFoldDB" id="A0A510V892"/>
<name>A0A510V892_9CELL</name>
<keyword evidence="1" id="KW-0472">Membrane</keyword>
<evidence type="ECO:0000256" key="1">
    <source>
        <dbReference type="SAM" id="Phobius"/>
    </source>
</evidence>
<evidence type="ECO:0000313" key="3">
    <source>
        <dbReference type="Proteomes" id="UP000321118"/>
    </source>
</evidence>